<dbReference type="AlphaFoldDB" id="A0AAD7MF87"/>
<evidence type="ECO:0000313" key="1">
    <source>
        <dbReference type="EMBL" id="KAJ7714499.1"/>
    </source>
</evidence>
<comment type="caution">
    <text evidence="1">The sequence shown here is derived from an EMBL/GenBank/DDBJ whole genome shotgun (WGS) entry which is preliminary data.</text>
</comment>
<reference evidence="1" key="1">
    <citation type="submission" date="2023-03" db="EMBL/GenBank/DDBJ databases">
        <title>Massive genome expansion in bonnet fungi (Mycena s.s.) driven by repeated elements and novel gene families across ecological guilds.</title>
        <authorList>
            <consortium name="Lawrence Berkeley National Laboratory"/>
            <person name="Harder C.B."/>
            <person name="Miyauchi S."/>
            <person name="Viragh M."/>
            <person name="Kuo A."/>
            <person name="Thoen E."/>
            <person name="Andreopoulos B."/>
            <person name="Lu D."/>
            <person name="Skrede I."/>
            <person name="Drula E."/>
            <person name="Henrissat B."/>
            <person name="Morin E."/>
            <person name="Kohler A."/>
            <person name="Barry K."/>
            <person name="LaButti K."/>
            <person name="Morin E."/>
            <person name="Salamov A."/>
            <person name="Lipzen A."/>
            <person name="Mereny Z."/>
            <person name="Hegedus B."/>
            <person name="Baldrian P."/>
            <person name="Stursova M."/>
            <person name="Weitz H."/>
            <person name="Taylor A."/>
            <person name="Grigoriev I.V."/>
            <person name="Nagy L.G."/>
            <person name="Martin F."/>
            <person name="Kauserud H."/>
        </authorList>
    </citation>
    <scope>NUCLEOTIDE SEQUENCE</scope>
    <source>
        <strain evidence="1">CBHHK182m</strain>
    </source>
</reference>
<evidence type="ECO:0000313" key="2">
    <source>
        <dbReference type="Proteomes" id="UP001215598"/>
    </source>
</evidence>
<gene>
    <name evidence="1" type="ORF">B0H16DRAFT_1477974</name>
</gene>
<dbReference type="EMBL" id="JARKIB010000324">
    <property type="protein sequence ID" value="KAJ7714499.1"/>
    <property type="molecule type" value="Genomic_DNA"/>
</dbReference>
<name>A0AAD7MF87_9AGAR</name>
<accession>A0AAD7MF87</accession>
<keyword evidence="2" id="KW-1185">Reference proteome</keyword>
<protein>
    <submittedName>
        <fullName evidence="1">Uncharacterized protein</fullName>
    </submittedName>
</protein>
<sequence>MFNIDSETHPSLYYFAQFVSISLSSETEVWNLCCLTKKNSKCSTSVTRMLNRSSIASNNCFSLRLLWANIATPVLLPPGRIAVLSVVLALYAADSVGQTQKAAATLWQFGELLDSGEMRILPLVPLTTGTDGSLATAYLYQSRERSGSASGWIDDSVVTAGLGVDSPTQILGSVVSSPVYVTTSPGAIHAYSGTPIPDVIQIEQPWSTARELLAHRCLRTSF</sequence>
<organism evidence="1 2">
    <name type="scientific">Mycena metata</name>
    <dbReference type="NCBI Taxonomy" id="1033252"/>
    <lineage>
        <taxon>Eukaryota</taxon>
        <taxon>Fungi</taxon>
        <taxon>Dikarya</taxon>
        <taxon>Basidiomycota</taxon>
        <taxon>Agaricomycotina</taxon>
        <taxon>Agaricomycetes</taxon>
        <taxon>Agaricomycetidae</taxon>
        <taxon>Agaricales</taxon>
        <taxon>Marasmiineae</taxon>
        <taxon>Mycenaceae</taxon>
        <taxon>Mycena</taxon>
    </lineage>
</organism>
<dbReference type="Proteomes" id="UP001215598">
    <property type="component" value="Unassembled WGS sequence"/>
</dbReference>
<proteinExistence type="predicted"/>